<dbReference type="OrthoDB" id="9781892at2"/>
<sequence length="419" mass="47079">MNKKQKQAIDRAVGYALSIFLRIPALILEKILRRDHTVPPRVPPKRIVVAKYLGIGSILQATPMLRAIKDKYPDAQLTFLTLQSNKNFLLRYDFIDDVLCVDDTSLLNVAATSFRTIAKLIPRRIDLFIDLEVHSTYGSLMSLFSCSKNRLGFSLQDKDHRAFLYTHLLYLNTNFPIRYCYSQIAQLIGAAPLSPEQGLLGPPPTDSESEKVGAKLGLIFDFEHKGIIVLNPNASDLRYERRWAREGFASVARYFSHQGYAVALVGSPPEREYVQGIIELLGGDANKVRNVAGVFSLPEFFAFLEQSSLVVTNDSGVMNMALTLRVPQLLLAGPVDPEQYFIPNEYRTYIYYQTYCSPCAHYVDVPPCAGDNVCMKQIKAEQVIDICERLLRGESVKPKRTVSLSFNSEVLGVLKDKGQ</sequence>
<dbReference type="STRING" id="1458275.AZ34_04185"/>
<keyword evidence="1" id="KW-0328">Glycosyltransferase</keyword>
<gene>
    <name evidence="3" type="ORF">AZ34_04185</name>
</gene>
<comment type="caution">
    <text evidence="3">The sequence shown here is derived from an EMBL/GenBank/DDBJ whole genome shotgun (WGS) entry which is preliminary data.</text>
</comment>
<dbReference type="RefSeq" id="WP_035605088.1">
    <property type="nucleotide sequence ID" value="NZ_JEMG01000001.1"/>
</dbReference>
<dbReference type="eggNOG" id="COG0859">
    <property type="taxonomic scope" value="Bacteria"/>
</dbReference>
<dbReference type="AlphaFoldDB" id="A0A016XNJ2"/>
<evidence type="ECO:0000313" key="3">
    <source>
        <dbReference type="EMBL" id="EYC52788.1"/>
    </source>
</evidence>
<dbReference type="Gene3D" id="3.40.50.2000">
    <property type="entry name" value="Glycogen Phosphorylase B"/>
    <property type="match status" value="2"/>
</dbReference>
<proteinExistence type="predicted"/>
<organism evidence="3 4">
    <name type="scientific">Hylemonella gracilis str. Niagara R</name>
    <dbReference type="NCBI Taxonomy" id="1458275"/>
    <lineage>
        <taxon>Bacteria</taxon>
        <taxon>Pseudomonadati</taxon>
        <taxon>Pseudomonadota</taxon>
        <taxon>Betaproteobacteria</taxon>
        <taxon>Burkholderiales</taxon>
        <taxon>Comamonadaceae</taxon>
        <taxon>Hylemonella</taxon>
    </lineage>
</organism>
<dbReference type="InterPro" id="IPR002201">
    <property type="entry name" value="Glyco_trans_9"/>
</dbReference>
<protein>
    <recommendedName>
        <fullName evidence="5">Glycosyltransferase family 9 protein</fullName>
    </recommendedName>
</protein>
<accession>A0A016XNJ2</accession>
<dbReference type="Proteomes" id="UP000023268">
    <property type="component" value="Unassembled WGS sequence"/>
</dbReference>
<dbReference type="GO" id="GO:0009244">
    <property type="term" value="P:lipopolysaccharide core region biosynthetic process"/>
    <property type="evidence" value="ECO:0007669"/>
    <property type="project" value="TreeGrafter"/>
</dbReference>
<keyword evidence="2" id="KW-0808">Transferase</keyword>
<evidence type="ECO:0000256" key="1">
    <source>
        <dbReference type="ARBA" id="ARBA00022676"/>
    </source>
</evidence>
<dbReference type="PANTHER" id="PTHR30160">
    <property type="entry name" value="TETRAACYLDISACCHARIDE 4'-KINASE-RELATED"/>
    <property type="match status" value="1"/>
</dbReference>
<name>A0A016XNJ2_9BURK</name>
<evidence type="ECO:0000256" key="2">
    <source>
        <dbReference type="ARBA" id="ARBA00022679"/>
    </source>
</evidence>
<dbReference type="InterPro" id="IPR051199">
    <property type="entry name" value="LPS_LOS_Heptosyltrfase"/>
</dbReference>
<dbReference type="SUPFAM" id="SSF53756">
    <property type="entry name" value="UDP-Glycosyltransferase/glycogen phosphorylase"/>
    <property type="match status" value="1"/>
</dbReference>
<dbReference type="PANTHER" id="PTHR30160:SF1">
    <property type="entry name" value="LIPOPOLYSACCHARIDE 1,2-N-ACETYLGLUCOSAMINETRANSFERASE-RELATED"/>
    <property type="match status" value="1"/>
</dbReference>
<dbReference type="GO" id="GO:0005829">
    <property type="term" value="C:cytosol"/>
    <property type="evidence" value="ECO:0007669"/>
    <property type="project" value="TreeGrafter"/>
</dbReference>
<dbReference type="GO" id="GO:0008713">
    <property type="term" value="F:ADP-heptose-lipopolysaccharide heptosyltransferase activity"/>
    <property type="evidence" value="ECO:0007669"/>
    <property type="project" value="TreeGrafter"/>
</dbReference>
<dbReference type="Pfam" id="PF01075">
    <property type="entry name" value="Glyco_transf_9"/>
    <property type="match status" value="1"/>
</dbReference>
<dbReference type="CDD" id="cd03789">
    <property type="entry name" value="GT9_LPS_heptosyltransferase"/>
    <property type="match status" value="1"/>
</dbReference>
<evidence type="ECO:0000313" key="4">
    <source>
        <dbReference type="Proteomes" id="UP000023268"/>
    </source>
</evidence>
<evidence type="ECO:0008006" key="5">
    <source>
        <dbReference type="Google" id="ProtNLM"/>
    </source>
</evidence>
<dbReference type="EMBL" id="JEMG01000001">
    <property type="protein sequence ID" value="EYC52788.1"/>
    <property type="molecule type" value="Genomic_DNA"/>
</dbReference>
<reference evidence="3 4" key="1">
    <citation type="submission" date="2014-02" db="EMBL/GenBank/DDBJ databases">
        <title>Draft Genome of Hylemonella gracilis isolated from the Niagara River.</title>
        <authorList>
            <person name="Pawlowski D.R."/>
            <person name="Koudelka G.B."/>
        </authorList>
    </citation>
    <scope>NUCLEOTIDE SEQUENCE [LARGE SCALE GENOMIC DNA]</scope>
    <source>
        <strain evidence="3 4">Niagara R</strain>
    </source>
</reference>